<name>A0A397UH11_9GLOM</name>
<evidence type="ECO:0000256" key="1">
    <source>
        <dbReference type="SAM" id="MobiDB-lite"/>
    </source>
</evidence>
<dbReference type="Proteomes" id="UP000266673">
    <property type="component" value="Unassembled WGS sequence"/>
</dbReference>
<dbReference type="EMBL" id="QKWP01001816">
    <property type="protein sequence ID" value="RIB06436.1"/>
    <property type="molecule type" value="Genomic_DNA"/>
</dbReference>
<comment type="caution">
    <text evidence="2">The sequence shown here is derived from an EMBL/GenBank/DDBJ whole genome shotgun (WGS) entry which is preliminary data.</text>
</comment>
<accession>A0A397UH11</accession>
<sequence length="83" mass="9854">MTIPRQRYQNDNTKTTTPKQQHRSDNTKATTTPNNFQIKSNICQIKSNLAIFEFDQIKSNLAIFEFDQIKYEFEFDQIFDSNI</sequence>
<dbReference type="AlphaFoldDB" id="A0A397UH11"/>
<evidence type="ECO:0000313" key="2">
    <source>
        <dbReference type="EMBL" id="RIB06436.1"/>
    </source>
</evidence>
<organism evidence="2 3">
    <name type="scientific">Gigaspora rosea</name>
    <dbReference type="NCBI Taxonomy" id="44941"/>
    <lineage>
        <taxon>Eukaryota</taxon>
        <taxon>Fungi</taxon>
        <taxon>Fungi incertae sedis</taxon>
        <taxon>Mucoromycota</taxon>
        <taxon>Glomeromycotina</taxon>
        <taxon>Glomeromycetes</taxon>
        <taxon>Diversisporales</taxon>
        <taxon>Gigasporaceae</taxon>
        <taxon>Gigaspora</taxon>
    </lineage>
</organism>
<feature type="compositionally biased region" description="Polar residues" evidence="1">
    <location>
        <begin position="7"/>
        <end position="19"/>
    </location>
</feature>
<evidence type="ECO:0000313" key="3">
    <source>
        <dbReference type="Proteomes" id="UP000266673"/>
    </source>
</evidence>
<protein>
    <submittedName>
        <fullName evidence="2">Uncharacterized protein</fullName>
    </submittedName>
</protein>
<feature type="region of interest" description="Disordered" evidence="1">
    <location>
        <begin position="1"/>
        <end position="34"/>
    </location>
</feature>
<gene>
    <name evidence="2" type="ORF">C2G38_2217115</name>
</gene>
<proteinExistence type="predicted"/>
<reference evidence="2 3" key="1">
    <citation type="submission" date="2018-06" db="EMBL/GenBank/DDBJ databases">
        <title>Comparative genomics reveals the genomic features of Rhizophagus irregularis, R. cerebriforme, R. diaphanum and Gigaspora rosea, and their symbiotic lifestyle signature.</title>
        <authorList>
            <person name="Morin E."/>
            <person name="San Clemente H."/>
            <person name="Chen E.C.H."/>
            <person name="De La Providencia I."/>
            <person name="Hainaut M."/>
            <person name="Kuo A."/>
            <person name="Kohler A."/>
            <person name="Murat C."/>
            <person name="Tang N."/>
            <person name="Roy S."/>
            <person name="Loubradou J."/>
            <person name="Henrissat B."/>
            <person name="Grigoriev I.V."/>
            <person name="Corradi N."/>
            <person name="Roux C."/>
            <person name="Martin F.M."/>
        </authorList>
    </citation>
    <scope>NUCLEOTIDE SEQUENCE [LARGE SCALE GENOMIC DNA]</scope>
    <source>
        <strain evidence="2 3">DAOM 194757</strain>
    </source>
</reference>
<keyword evidence="3" id="KW-1185">Reference proteome</keyword>